<evidence type="ECO:0000256" key="1">
    <source>
        <dbReference type="SAM" id="MobiDB-lite"/>
    </source>
</evidence>
<evidence type="ECO:0000313" key="3">
    <source>
        <dbReference type="EMBL" id="AOR30085.1"/>
    </source>
</evidence>
<sequence>MPPQDTNYDLALIRWGCQTLIESAQLLGIDDELRPRWQEVLARLTPYPADGNGFMIGADTPYAQSHRNYSHPLMVYPLHLVTWDQPESRDLVTKPVARWYALTGAQRGHSYTGAASIYATTGDGERGACRRPRARRSAPTSPSAFPQAVLSPIRPRSRP</sequence>
<feature type="domain" description="Glycosyl hydrolase family 95 catalytic" evidence="2">
    <location>
        <begin position="6"/>
        <end position="126"/>
    </location>
</feature>
<name>A0A1D7Y3F6_9ACTN</name>
<dbReference type="GO" id="GO:0005975">
    <property type="term" value="P:carbohydrate metabolic process"/>
    <property type="evidence" value="ECO:0007669"/>
    <property type="project" value="InterPro"/>
</dbReference>
<keyword evidence="4" id="KW-1185">Reference proteome</keyword>
<dbReference type="Pfam" id="PF22124">
    <property type="entry name" value="Glyco_hydro_95_cat"/>
    <property type="match status" value="1"/>
</dbReference>
<dbReference type="AlphaFoldDB" id="A0A1D7Y3F6"/>
<dbReference type="InterPro" id="IPR054363">
    <property type="entry name" value="GH95_cat"/>
</dbReference>
<accession>A0A1D7Y3F6</accession>
<evidence type="ECO:0000313" key="4">
    <source>
        <dbReference type="Proteomes" id="UP000094960"/>
    </source>
</evidence>
<evidence type="ECO:0000259" key="2">
    <source>
        <dbReference type="Pfam" id="PF22124"/>
    </source>
</evidence>
<dbReference type="KEGG" id="spun:BFF78_02475"/>
<dbReference type="InterPro" id="IPR008928">
    <property type="entry name" value="6-hairpin_glycosidase_sf"/>
</dbReference>
<protein>
    <recommendedName>
        <fullName evidence="2">Glycosyl hydrolase family 95 catalytic domain-containing protein</fullName>
    </recommendedName>
</protein>
<feature type="region of interest" description="Disordered" evidence="1">
    <location>
        <begin position="122"/>
        <end position="159"/>
    </location>
</feature>
<organism evidence="3 4">
    <name type="scientific">Streptomyces fodineus</name>
    <dbReference type="NCBI Taxonomy" id="1904616"/>
    <lineage>
        <taxon>Bacteria</taxon>
        <taxon>Bacillati</taxon>
        <taxon>Actinomycetota</taxon>
        <taxon>Actinomycetes</taxon>
        <taxon>Kitasatosporales</taxon>
        <taxon>Streptomycetaceae</taxon>
        <taxon>Streptomyces</taxon>
    </lineage>
</organism>
<reference evidence="4" key="1">
    <citation type="submission" date="2016-09" db="EMBL/GenBank/DDBJ databases">
        <title>Streptomyces puniciscabiei strain:TW1S1 Genome sequencing and assembly.</title>
        <authorList>
            <person name="Kim M.-K."/>
            <person name="Kim S.B."/>
        </authorList>
    </citation>
    <scope>NUCLEOTIDE SEQUENCE [LARGE SCALE GENOMIC DNA]</scope>
    <source>
        <strain evidence="4">TW1S1</strain>
    </source>
</reference>
<dbReference type="Proteomes" id="UP000094960">
    <property type="component" value="Chromosome"/>
</dbReference>
<gene>
    <name evidence="3" type="ORF">BFF78_02475</name>
</gene>
<dbReference type="InterPro" id="IPR012341">
    <property type="entry name" value="6hp_glycosidase-like_sf"/>
</dbReference>
<dbReference type="EMBL" id="CP017248">
    <property type="protein sequence ID" value="AOR30085.1"/>
    <property type="molecule type" value="Genomic_DNA"/>
</dbReference>
<dbReference type="Gene3D" id="1.50.10.10">
    <property type="match status" value="1"/>
</dbReference>
<dbReference type="SUPFAM" id="SSF48208">
    <property type="entry name" value="Six-hairpin glycosidases"/>
    <property type="match status" value="1"/>
</dbReference>
<proteinExistence type="predicted"/>